<keyword evidence="4 7" id="KW-0812">Transmembrane</keyword>
<dbReference type="GO" id="GO:0000041">
    <property type="term" value="P:transition metal ion transport"/>
    <property type="evidence" value="ECO:0007669"/>
    <property type="project" value="InterPro"/>
</dbReference>
<evidence type="ECO:0000256" key="1">
    <source>
        <dbReference type="ARBA" id="ARBA00004651"/>
    </source>
</evidence>
<evidence type="ECO:0000256" key="7">
    <source>
        <dbReference type="SAM" id="Phobius"/>
    </source>
</evidence>
<dbReference type="Gene3D" id="1.10.1760.20">
    <property type="match status" value="1"/>
</dbReference>
<protein>
    <submittedName>
        <fullName evidence="8">Cobalamin biosynthesis protein CbiM</fullName>
    </submittedName>
</protein>
<dbReference type="AlphaFoldDB" id="A0A318LNU3"/>
<feature type="transmembrane region" description="Helical" evidence="7">
    <location>
        <begin position="78"/>
        <end position="103"/>
    </location>
</feature>
<dbReference type="GO" id="GO:0005886">
    <property type="term" value="C:plasma membrane"/>
    <property type="evidence" value="ECO:0007669"/>
    <property type="project" value="UniProtKB-SubCell"/>
</dbReference>
<dbReference type="RefSeq" id="WP_110340098.1">
    <property type="nucleotide sequence ID" value="NZ_JBHVKT010000005.1"/>
</dbReference>
<keyword evidence="2" id="KW-0813">Transport</keyword>
<keyword evidence="5 7" id="KW-1133">Transmembrane helix</keyword>
<feature type="transmembrane region" description="Helical" evidence="7">
    <location>
        <begin position="145"/>
        <end position="169"/>
    </location>
</feature>
<feature type="transmembrane region" description="Helical" evidence="7">
    <location>
        <begin position="115"/>
        <end position="133"/>
    </location>
</feature>
<dbReference type="Pfam" id="PF01891">
    <property type="entry name" value="CbiM"/>
    <property type="match status" value="1"/>
</dbReference>
<evidence type="ECO:0000313" key="9">
    <source>
        <dbReference type="Proteomes" id="UP000247892"/>
    </source>
</evidence>
<keyword evidence="3" id="KW-1003">Cell membrane</keyword>
<dbReference type="EMBL" id="MASU01000009">
    <property type="protein sequence ID" value="PXY28687.1"/>
    <property type="molecule type" value="Genomic_DNA"/>
</dbReference>
<name>A0A318LNU3_9PSEU</name>
<feature type="transmembrane region" description="Helical" evidence="7">
    <location>
        <begin position="181"/>
        <end position="208"/>
    </location>
</feature>
<evidence type="ECO:0000256" key="4">
    <source>
        <dbReference type="ARBA" id="ARBA00022692"/>
    </source>
</evidence>
<evidence type="ECO:0000256" key="6">
    <source>
        <dbReference type="ARBA" id="ARBA00023136"/>
    </source>
</evidence>
<accession>A0A318LNU3</accession>
<organism evidence="8 9">
    <name type="scientific">Prauserella flavalba</name>
    <dbReference type="NCBI Taxonomy" id="1477506"/>
    <lineage>
        <taxon>Bacteria</taxon>
        <taxon>Bacillati</taxon>
        <taxon>Actinomycetota</taxon>
        <taxon>Actinomycetes</taxon>
        <taxon>Pseudonocardiales</taxon>
        <taxon>Pseudonocardiaceae</taxon>
        <taxon>Prauserella</taxon>
    </lineage>
</organism>
<feature type="transmembrane region" description="Helical" evidence="7">
    <location>
        <begin position="12"/>
        <end position="33"/>
    </location>
</feature>
<dbReference type="Proteomes" id="UP000247892">
    <property type="component" value="Unassembled WGS sequence"/>
</dbReference>
<dbReference type="PANTHER" id="PTHR34229">
    <property type="entry name" value="METAL TRANSPORT PROTEIN HI_1621-RELATED"/>
    <property type="match status" value="1"/>
</dbReference>
<comment type="caution">
    <text evidence="8">The sequence shown here is derived from an EMBL/GenBank/DDBJ whole genome shotgun (WGS) entry which is preliminary data.</text>
</comment>
<keyword evidence="9" id="KW-1185">Reference proteome</keyword>
<evidence type="ECO:0000256" key="3">
    <source>
        <dbReference type="ARBA" id="ARBA00022475"/>
    </source>
</evidence>
<dbReference type="InterPro" id="IPR002751">
    <property type="entry name" value="CbiM/NikMN"/>
</dbReference>
<evidence type="ECO:0000256" key="5">
    <source>
        <dbReference type="ARBA" id="ARBA00022989"/>
    </source>
</evidence>
<evidence type="ECO:0000256" key="2">
    <source>
        <dbReference type="ARBA" id="ARBA00022448"/>
    </source>
</evidence>
<sequence>MSTLAMHASDGLLNAPTSLLFGAVAVAGLAVATGKARRELDDRTAPLAGLVAAFVFAVQMLNFPVLPGVSGHLLGGALAAILVGPWTGALCVSVVLVVQALLFADGGLTALGANITNMALLGTAAGYVVAVALRRFATRSRPGLLAVAFTAALVNTVVASAGFVLEYAIGGQGAVSLGGFAAALLGVHVLIGIGEGVITALTVGAVASARPDLVHLLRGAPVAREAAS</sequence>
<keyword evidence="6 7" id="KW-0472">Membrane</keyword>
<proteinExistence type="predicted"/>
<gene>
    <name evidence="8" type="ORF">BA062_22820</name>
</gene>
<dbReference type="PANTHER" id="PTHR34229:SF1">
    <property type="entry name" value="METAL TRANSPORT PROTEIN HI_1621-RELATED"/>
    <property type="match status" value="1"/>
</dbReference>
<dbReference type="OrthoDB" id="5395048at2"/>
<comment type="subcellular location">
    <subcellularLocation>
        <location evidence="1">Cell membrane</location>
        <topology evidence="1">Multi-pass membrane protein</topology>
    </subcellularLocation>
</comment>
<feature type="transmembrane region" description="Helical" evidence="7">
    <location>
        <begin position="45"/>
        <end position="66"/>
    </location>
</feature>
<reference evidence="8 9" key="1">
    <citation type="submission" date="2016-07" db="EMBL/GenBank/DDBJ databases">
        <title>Draft genome sequence of Prauserella sp. YIM 121212, isolated from alkaline soil.</title>
        <authorList>
            <person name="Ruckert C."/>
            <person name="Albersmeier A."/>
            <person name="Jiang C.-L."/>
            <person name="Jiang Y."/>
            <person name="Kalinowski J."/>
            <person name="Schneider O."/>
            <person name="Winkler A."/>
            <person name="Zotchev S.B."/>
        </authorList>
    </citation>
    <scope>NUCLEOTIDE SEQUENCE [LARGE SCALE GENOMIC DNA]</scope>
    <source>
        <strain evidence="8 9">YIM 121212</strain>
    </source>
</reference>
<evidence type="ECO:0000313" key="8">
    <source>
        <dbReference type="EMBL" id="PXY28687.1"/>
    </source>
</evidence>